<dbReference type="InterPro" id="IPR002123">
    <property type="entry name" value="Plipid/glycerol_acylTrfase"/>
</dbReference>
<evidence type="ECO:0000256" key="3">
    <source>
        <dbReference type="ARBA" id="ARBA00022692"/>
    </source>
</evidence>
<dbReference type="SMART" id="SM00563">
    <property type="entry name" value="PlsC"/>
    <property type="match status" value="1"/>
</dbReference>
<dbReference type="PANTHER" id="PTHR23063">
    <property type="entry name" value="PHOSPHOLIPID ACYLTRANSFERASE"/>
    <property type="match status" value="1"/>
</dbReference>
<evidence type="ECO:0000259" key="9">
    <source>
        <dbReference type="SMART" id="SM00563"/>
    </source>
</evidence>
<reference evidence="10 11" key="1">
    <citation type="journal article" date="2020" name="Arch. Microbiol.">
        <title>The genome sequence of the giant phototrophic gammaproteobacterium Thiospirillum jenense gives insight into its physiological properties and phylogenetic relationships.</title>
        <authorList>
            <person name="Imhoff J.F."/>
            <person name="Meyer T.E."/>
            <person name="Kyndt J.A."/>
        </authorList>
    </citation>
    <scope>NUCLEOTIDE SEQUENCE [LARGE SCALE GENOMIC DNA]</scope>
    <source>
        <strain evidence="10 11">DSM 216</strain>
    </source>
</reference>
<gene>
    <name evidence="10" type="ORF">HUK38_11695</name>
</gene>
<dbReference type="SUPFAM" id="SSF69593">
    <property type="entry name" value="Glycerol-3-phosphate (1)-acyltransferase"/>
    <property type="match status" value="1"/>
</dbReference>
<comment type="caution">
    <text evidence="10">The sequence shown here is derived from an EMBL/GenBank/DDBJ whole genome shotgun (WGS) entry which is preliminary data.</text>
</comment>
<evidence type="ECO:0000256" key="8">
    <source>
        <dbReference type="SAM" id="Phobius"/>
    </source>
</evidence>
<keyword evidence="5" id="KW-0443">Lipid metabolism</keyword>
<comment type="subcellular location">
    <subcellularLocation>
        <location evidence="1">Membrane</location>
    </subcellularLocation>
</comment>
<keyword evidence="6 8" id="KW-0472">Membrane</keyword>
<evidence type="ECO:0000256" key="1">
    <source>
        <dbReference type="ARBA" id="ARBA00004370"/>
    </source>
</evidence>
<dbReference type="CDD" id="cd07989">
    <property type="entry name" value="LPLAT_AGPAT-like"/>
    <property type="match status" value="1"/>
</dbReference>
<dbReference type="GO" id="GO:0016746">
    <property type="term" value="F:acyltransferase activity"/>
    <property type="evidence" value="ECO:0007669"/>
    <property type="project" value="UniProtKB-KW"/>
</dbReference>
<dbReference type="Proteomes" id="UP000548632">
    <property type="component" value="Unassembled WGS sequence"/>
</dbReference>
<protein>
    <submittedName>
        <fullName evidence="10">1-acyl-sn-glycerol-3-phosphate acyltransferase</fullName>
    </submittedName>
</protein>
<keyword evidence="11" id="KW-1185">Reference proteome</keyword>
<evidence type="ECO:0000256" key="2">
    <source>
        <dbReference type="ARBA" id="ARBA00022679"/>
    </source>
</evidence>
<evidence type="ECO:0000256" key="7">
    <source>
        <dbReference type="ARBA" id="ARBA00023315"/>
    </source>
</evidence>
<dbReference type="EMBL" id="JABVCQ010000028">
    <property type="protein sequence ID" value="MBB1126885.1"/>
    <property type="molecule type" value="Genomic_DNA"/>
</dbReference>
<keyword evidence="7 10" id="KW-0012">Acyltransferase</keyword>
<evidence type="ECO:0000256" key="6">
    <source>
        <dbReference type="ARBA" id="ARBA00023136"/>
    </source>
</evidence>
<keyword evidence="3 8" id="KW-0812">Transmembrane</keyword>
<dbReference type="PANTHER" id="PTHR23063:SF52">
    <property type="entry name" value="LYSOPHOSPHATIDYLCHOLINE ACYLTRANSFERASE"/>
    <property type="match status" value="1"/>
</dbReference>
<feature type="domain" description="Phospholipid/glycerol acyltransferase" evidence="9">
    <location>
        <begin position="77"/>
        <end position="200"/>
    </location>
</feature>
<evidence type="ECO:0000256" key="4">
    <source>
        <dbReference type="ARBA" id="ARBA00022989"/>
    </source>
</evidence>
<dbReference type="AlphaFoldDB" id="A0A839HD59"/>
<organism evidence="10 11">
    <name type="scientific">Thiospirillum jenense</name>
    <dbReference type="NCBI Taxonomy" id="1653858"/>
    <lineage>
        <taxon>Bacteria</taxon>
        <taxon>Pseudomonadati</taxon>
        <taxon>Pseudomonadota</taxon>
        <taxon>Gammaproteobacteria</taxon>
        <taxon>Chromatiales</taxon>
        <taxon>Chromatiaceae</taxon>
        <taxon>Thiospirillum</taxon>
    </lineage>
</organism>
<evidence type="ECO:0000313" key="10">
    <source>
        <dbReference type="EMBL" id="MBB1126885.1"/>
    </source>
</evidence>
<keyword evidence="4 8" id="KW-1133">Transmembrane helix</keyword>
<dbReference type="GO" id="GO:0016020">
    <property type="term" value="C:membrane"/>
    <property type="evidence" value="ECO:0007669"/>
    <property type="project" value="UniProtKB-SubCell"/>
</dbReference>
<proteinExistence type="predicted"/>
<keyword evidence="2 10" id="KW-0808">Transferase</keyword>
<evidence type="ECO:0000313" key="11">
    <source>
        <dbReference type="Proteomes" id="UP000548632"/>
    </source>
</evidence>
<feature type="transmembrane region" description="Helical" evidence="8">
    <location>
        <begin position="21"/>
        <end position="38"/>
    </location>
</feature>
<dbReference type="GO" id="GO:0006629">
    <property type="term" value="P:lipid metabolic process"/>
    <property type="evidence" value="ECO:0007669"/>
    <property type="project" value="UniProtKB-KW"/>
</dbReference>
<sequence>MKQLSRSFITNRWIIWQLIRIGGHLLIALVLALLIALIQKIGRDCLWQSSAMLWWYRRLCRLLQLQITTNGQPAPAALLVANHISWLDIPVLAAQAPVRFLSKAEVRQWPIIGWIAEVIGTQFIARGANQSATVIINLQRQLTAGHSVVIFAEGTTSDGSSIGRFHPRLFAVAQHELSAPQITSAAPPTTHIQPVALRYGSANAPDRIAPFINDDQLFAHLIRILRHPGICATVTFLPSITSAGQSRRALADATHQSIAQHLGLNERPVSFD</sequence>
<dbReference type="Pfam" id="PF01553">
    <property type="entry name" value="Acyltransferase"/>
    <property type="match status" value="1"/>
</dbReference>
<name>A0A839HD59_9GAMM</name>
<accession>A0A839HD59</accession>
<evidence type="ECO:0000256" key="5">
    <source>
        <dbReference type="ARBA" id="ARBA00023098"/>
    </source>
</evidence>